<sequence>MFYRVTDHDSVYIGMQYQPEEGALVWDDGTRPRPDTPFYGRPADSSYRYARLTLDGRIMVGEGSEQKSALCGNHKNAASESWGRTVQGELMITNIKVLDQRKLFSYPECALLCGMTLDCRVAEFNFDFLTCTLVGENKVIMIVPNPNIINYIRQMF</sequence>
<evidence type="ECO:0000313" key="2">
    <source>
        <dbReference type="Proteomes" id="UP000762676"/>
    </source>
</evidence>
<gene>
    <name evidence="1" type="ORF">ElyMa_001332000</name>
</gene>
<evidence type="ECO:0000313" key="1">
    <source>
        <dbReference type="EMBL" id="GFS10818.1"/>
    </source>
</evidence>
<comment type="caution">
    <text evidence="1">The sequence shown here is derived from an EMBL/GenBank/DDBJ whole genome shotgun (WGS) entry which is preliminary data.</text>
</comment>
<evidence type="ECO:0008006" key="3">
    <source>
        <dbReference type="Google" id="ProtNLM"/>
    </source>
</evidence>
<protein>
    <recommendedName>
        <fullName evidence="3">Apple domain-containing protein</fullName>
    </recommendedName>
</protein>
<reference evidence="1 2" key="1">
    <citation type="journal article" date="2021" name="Elife">
        <title>Chloroplast acquisition without the gene transfer in kleptoplastic sea slugs, Plakobranchus ocellatus.</title>
        <authorList>
            <person name="Maeda T."/>
            <person name="Takahashi S."/>
            <person name="Yoshida T."/>
            <person name="Shimamura S."/>
            <person name="Takaki Y."/>
            <person name="Nagai Y."/>
            <person name="Toyoda A."/>
            <person name="Suzuki Y."/>
            <person name="Arimoto A."/>
            <person name="Ishii H."/>
            <person name="Satoh N."/>
            <person name="Nishiyama T."/>
            <person name="Hasebe M."/>
            <person name="Maruyama T."/>
            <person name="Minagawa J."/>
            <person name="Obokata J."/>
            <person name="Shigenobu S."/>
        </authorList>
    </citation>
    <scope>NUCLEOTIDE SEQUENCE [LARGE SCALE GENOMIC DNA]</scope>
</reference>
<accession>A0AAV4IJW6</accession>
<dbReference type="Proteomes" id="UP000762676">
    <property type="component" value="Unassembled WGS sequence"/>
</dbReference>
<dbReference type="EMBL" id="BMAT01002643">
    <property type="protein sequence ID" value="GFS10818.1"/>
    <property type="molecule type" value="Genomic_DNA"/>
</dbReference>
<keyword evidence="2" id="KW-1185">Reference proteome</keyword>
<name>A0AAV4IJW6_9GAST</name>
<proteinExistence type="predicted"/>
<dbReference type="AlphaFoldDB" id="A0AAV4IJW6"/>
<organism evidence="1 2">
    <name type="scientific">Elysia marginata</name>
    <dbReference type="NCBI Taxonomy" id="1093978"/>
    <lineage>
        <taxon>Eukaryota</taxon>
        <taxon>Metazoa</taxon>
        <taxon>Spiralia</taxon>
        <taxon>Lophotrochozoa</taxon>
        <taxon>Mollusca</taxon>
        <taxon>Gastropoda</taxon>
        <taxon>Heterobranchia</taxon>
        <taxon>Euthyneura</taxon>
        <taxon>Panpulmonata</taxon>
        <taxon>Sacoglossa</taxon>
        <taxon>Placobranchoidea</taxon>
        <taxon>Plakobranchidae</taxon>
        <taxon>Elysia</taxon>
    </lineage>
</organism>